<evidence type="ECO:0000259" key="9">
    <source>
        <dbReference type="Pfam" id="PF01636"/>
    </source>
</evidence>
<sequence length="354" mass="40460">MNFQYRQTDSFFSSGMLTSPPPDISIAIAQDIAHEQYGIHGDIIPLSGERDKNFRLSTPNGDAWVMKFYNSTDDALMRDFQEKILLHLESTDMELSVPRLIKTRNGENHFQSIDNHGNTIFGILITFLPGKTQSRGQSDLFYRHLGQKIAELNIAMRDFSHPAQHRIILWDLRHAGKLRASTEYLPTGIRHDWIVDYLEHFEQQVLPATDPLRQQVIHNDLSSSNLLIDSHHPDQIAGILDFGDMVHAPLINELATAASYHMPPEAKNPLLSVAEIVKGYQRRIPLYDDELALLYELILARLTIRVLITEWRSVLFPENSEYILRHNPGAWALLDHFSAIALKDGRQTLINLCK</sequence>
<comment type="catalytic activity">
    <reaction evidence="5">
        <text>(5R)-5-hydroxy-L-lysine + GTP = (5R)-5-phosphooxy-L-lysine + GDP + H(+)</text>
        <dbReference type="Rhea" id="RHEA:19049"/>
        <dbReference type="ChEBI" id="CHEBI:15378"/>
        <dbReference type="ChEBI" id="CHEBI:37565"/>
        <dbReference type="ChEBI" id="CHEBI:57882"/>
        <dbReference type="ChEBI" id="CHEBI:58189"/>
        <dbReference type="ChEBI" id="CHEBI:58357"/>
        <dbReference type="EC" id="2.7.1.81"/>
    </reaction>
</comment>
<dbReference type="STRING" id="1109412.BN1221_00388"/>
<dbReference type="PANTHER" id="PTHR21064:SF1">
    <property type="entry name" value="HYDROXYLYSINE KINASE"/>
    <property type="match status" value="1"/>
</dbReference>
<dbReference type="GO" id="GO:0047992">
    <property type="term" value="F:hydroxylysine kinase activity"/>
    <property type="evidence" value="ECO:0007669"/>
    <property type="project" value="UniProtKB-EC"/>
</dbReference>
<evidence type="ECO:0000256" key="6">
    <source>
        <dbReference type="ARBA" id="ARBA00037368"/>
    </source>
</evidence>
<evidence type="ECO:0000256" key="8">
    <source>
        <dbReference type="ARBA" id="ARBA00040505"/>
    </source>
</evidence>
<dbReference type="Gene3D" id="3.90.1200.10">
    <property type="match status" value="1"/>
</dbReference>
<comment type="subcellular location">
    <subcellularLocation>
        <location evidence="1">Cytoplasm</location>
    </subcellularLocation>
</comment>
<dbReference type="OrthoDB" id="156345at2"/>
<dbReference type="PANTHER" id="PTHR21064">
    <property type="entry name" value="AMINOGLYCOSIDE PHOSPHOTRANSFERASE DOMAIN-CONTAINING PROTEIN-RELATED"/>
    <property type="match status" value="1"/>
</dbReference>
<keyword evidence="11" id="KW-1185">Reference proteome</keyword>
<keyword evidence="10" id="KW-0032">Aminotransferase</keyword>
<dbReference type="SUPFAM" id="SSF56112">
    <property type="entry name" value="Protein kinase-like (PK-like)"/>
    <property type="match status" value="1"/>
</dbReference>
<accession>A0A0G4JPX9</accession>
<evidence type="ECO:0000256" key="2">
    <source>
        <dbReference type="ARBA" id="ARBA00022490"/>
    </source>
</evidence>
<keyword evidence="4" id="KW-0418">Kinase</keyword>
<gene>
    <name evidence="10" type="ORF">BN1221_00388</name>
</gene>
<protein>
    <recommendedName>
        <fullName evidence="8">Hydroxylysine kinase</fullName>
        <ecNumber evidence="7">2.7.1.81</ecNumber>
    </recommendedName>
</protein>
<dbReference type="InterPro" id="IPR008266">
    <property type="entry name" value="Tyr_kinase_AS"/>
</dbReference>
<comment type="function">
    <text evidence="6">Catalyzes the GTP-dependent phosphorylation of 5-hydroxy-L-lysine.</text>
</comment>
<evidence type="ECO:0000256" key="3">
    <source>
        <dbReference type="ARBA" id="ARBA00022679"/>
    </source>
</evidence>
<proteinExistence type="predicted"/>
<dbReference type="InterPro" id="IPR050249">
    <property type="entry name" value="Pseudomonas-type_ThrB"/>
</dbReference>
<keyword evidence="3 10" id="KW-0808">Transferase</keyword>
<evidence type="ECO:0000256" key="5">
    <source>
        <dbReference type="ARBA" id="ARBA00036820"/>
    </source>
</evidence>
<dbReference type="InterPro" id="IPR002575">
    <property type="entry name" value="Aminoglycoside_PTrfase"/>
</dbReference>
<keyword evidence="2" id="KW-0963">Cytoplasm</keyword>
<dbReference type="EC" id="2.7.1.81" evidence="7"/>
<dbReference type="Pfam" id="PF01636">
    <property type="entry name" value="APH"/>
    <property type="match status" value="1"/>
</dbReference>
<evidence type="ECO:0000256" key="4">
    <source>
        <dbReference type="ARBA" id="ARBA00022777"/>
    </source>
</evidence>
<evidence type="ECO:0000313" key="11">
    <source>
        <dbReference type="Proteomes" id="UP000044377"/>
    </source>
</evidence>
<dbReference type="GO" id="GO:0004672">
    <property type="term" value="F:protein kinase activity"/>
    <property type="evidence" value="ECO:0007669"/>
    <property type="project" value="InterPro"/>
</dbReference>
<dbReference type="Proteomes" id="UP000044377">
    <property type="component" value="Unassembled WGS sequence"/>
</dbReference>
<dbReference type="EMBL" id="CGIG01000001">
    <property type="protein sequence ID" value="CPR13984.1"/>
    <property type="molecule type" value="Genomic_DNA"/>
</dbReference>
<evidence type="ECO:0000256" key="1">
    <source>
        <dbReference type="ARBA" id="ARBA00004496"/>
    </source>
</evidence>
<dbReference type="PROSITE" id="PS00109">
    <property type="entry name" value="PROTEIN_KINASE_TYR"/>
    <property type="match status" value="1"/>
</dbReference>
<dbReference type="InterPro" id="IPR011009">
    <property type="entry name" value="Kinase-like_dom_sf"/>
</dbReference>
<feature type="domain" description="Aminoglycoside phosphotransferase" evidence="9">
    <location>
        <begin position="45"/>
        <end position="265"/>
    </location>
</feature>
<reference evidence="11" key="1">
    <citation type="submission" date="2015-01" db="EMBL/GenBank/DDBJ databases">
        <authorList>
            <person name="Paterson Steve"/>
        </authorList>
    </citation>
    <scope>NUCLEOTIDE SEQUENCE [LARGE SCALE GENOMIC DNA]</scope>
    <source>
        <strain evidence="11">OBR1</strain>
    </source>
</reference>
<evidence type="ECO:0000256" key="7">
    <source>
        <dbReference type="ARBA" id="ARBA00038873"/>
    </source>
</evidence>
<dbReference type="GO" id="GO:0005737">
    <property type="term" value="C:cytoplasm"/>
    <property type="evidence" value="ECO:0007669"/>
    <property type="project" value="UniProtKB-SubCell"/>
</dbReference>
<dbReference type="RefSeq" id="WP_048635877.1">
    <property type="nucleotide sequence ID" value="NZ_CGIG01000001.1"/>
</dbReference>
<evidence type="ECO:0000313" key="10">
    <source>
        <dbReference type="EMBL" id="CPR13984.1"/>
    </source>
</evidence>
<dbReference type="AlphaFoldDB" id="A0A0G4JPX9"/>
<organism evidence="10 11">
    <name type="scientific">Brenneria goodwinii</name>
    <dbReference type="NCBI Taxonomy" id="1109412"/>
    <lineage>
        <taxon>Bacteria</taxon>
        <taxon>Pseudomonadati</taxon>
        <taxon>Pseudomonadota</taxon>
        <taxon>Gammaproteobacteria</taxon>
        <taxon>Enterobacterales</taxon>
        <taxon>Pectobacteriaceae</taxon>
        <taxon>Brenneria</taxon>
    </lineage>
</organism>
<name>A0A0G4JPX9_9GAMM</name>
<dbReference type="GO" id="GO:0008483">
    <property type="term" value="F:transaminase activity"/>
    <property type="evidence" value="ECO:0007669"/>
    <property type="project" value="UniProtKB-KW"/>
</dbReference>